<dbReference type="RefSeq" id="XP_001596631.1">
    <property type="nucleotide sequence ID" value="XM_001596581.1"/>
</dbReference>
<sequence>MEKVGFPWFVGGGLEVLEKGLLCIPKAGTFNEQGIFQLLPGFANYEIGHFYS</sequence>
<proteinExistence type="predicted"/>
<accession>A0A1D9Q211</accession>
<gene>
    <name evidence="1" type="ORF">sscle_04g037600</name>
</gene>
<dbReference type="VEuPathDB" id="FungiDB:sscle_04g037600"/>
<dbReference type="KEGG" id="ssl:SS1G_02852"/>
<dbReference type="Proteomes" id="UP000177798">
    <property type="component" value="Chromosome 4"/>
</dbReference>
<evidence type="ECO:0000313" key="2">
    <source>
        <dbReference type="Proteomes" id="UP000177798"/>
    </source>
</evidence>
<evidence type="ECO:0000313" key="1">
    <source>
        <dbReference type="EMBL" id="APA08990.1"/>
    </source>
</evidence>
<name>A0A1D9Q211_SCLS1</name>
<protein>
    <submittedName>
        <fullName evidence="1">Uncharacterized protein</fullName>
    </submittedName>
</protein>
<reference evidence="2" key="1">
    <citation type="journal article" date="2017" name="Genome Biol. Evol.">
        <title>The complete genome sequence of the phytopathogenic fungus Sclerotinia sclerotiorum reveals insights into the genome architecture of broad host range pathogens.</title>
        <authorList>
            <person name="Derbyshire M."/>
            <person name="Denton-Giles M."/>
            <person name="Hegedus D."/>
            <person name="Seifbarghy S."/>
            <person name="Rollins J."/>
            <person name="van Kan J."/>
            <person name="Seidl M.F."/>
            <person name="Faino L."/>
            <person name="Mbengue M."/>
            <person name="Navaud O."/>
            <person name="Raffaele S."/>
            <person name="Hammond-Kosack K."/>
            <person name="Heard S."/>
            <person name="Oliver R."/>
        </authorList>
    </citation>
    <scope>NUCLEOTIDE SEQUENCE [LARGE SCALE GENOMIC DNA]</scope>
    <source>
        <strain evidence="2">ATCC 18683 / 1980 / Ss-1</strain>
    </source>
</reference>
<dbReference type="AlphaFoldDB" id="A0A1D9Q211"/>
<dbReference type="EMBL" id="CP017817">
    <property type="protein sequence ID" value="APA08990.1"/>
    <property type="molecule type" value="Genomic_DNA"/>
</dbReference>
<organism evidence="1 2">
    <name type="scientific">Sclerotinia sclerotiorum (strain ATCC 18683 / 1980 / Ss-1)</name>
    <name type="common">White mold</name>
    <name type="synonym">Whetzelinia sclerotiorum</name>
    <dbReference type="NCBI Taxonomy" id="665079"/>
    <lineage>
        <taxon>Eukaryota</taxon>
        <taxon>Fungi</taxon>
        <taxon>Dikarya</taxon>
        <taxon>Ascomycota</taxon>
        <taxon>Pezizomycotina</taxon>
        <taxon>Leotiomycetes</taxon>
        <taxon>Helotiales</taxon>
        <taxon>Sclerotiniaceae</taxon>
        <taxon>Sclerotinia</taxon>
    </lineage>
</organism>